<evidence type="ECO:0000313" key="1">
    <source>
        <dbReference type="EMBL" id="MDX5930504.1"/>
    </source>
</evidence>
<reference evidence="1 2" key="1">
    <citation type="submission" date="2023-11" db="EMBL/GenBank/DDBJ databases">
        <title>MicrobeMod: A computational toolkit for identifying prokaryotic methylation and restriction-modification with nanopore sequencing.</title>
        <authorList>
            <person name="Crits-Christoph A."/>
            <person name="Kang S.C."/>
            <person name="Lee H."/>
            <person name="Ostrov N."/>
        </authorList>
    </citation>
    <scope>NUCLEOTIDE SEQUENCE [LARGE SCALE GENOMIC DNA]</scope>
    <source>
        <strain evidence="1 2">DSMZ 700</strain>
    </source>
</reference>
<protein>
    <submittedName>
        <fullName evidence="1">Uncharacterized protein</fullName>
    </submittedName>
</protein>
<dbReference type="RefSeq" id="WP_319613449.1">
    <property type="nucleotide sequence ID" value="NZ_JAWXYB010000018.1"/>
</dbReference>
<dbReference type="EMBL" id="JAWXYB010000018">
    <property type="protein sequence ID" value="MDX5930504.1"/>
    <property type="molecule type" value="Genomic_DNA"/>
</dbReference>
<proteinExistence type="predicted"/>
<keyword evidence="2" id="KW-1185">Reference proteome</keyword>
<name>A0AAW9DN49_ACIAO</name>
<dbReference type="Proteomes" id="UP001279553">
    <property type="component" value="Unassembled WGS sequence"/>
</dbReference>
<evidence type="ECO:0000313" key="2">
    <source>
        <dbReference type="Proteomes" id="UP001279553"/>
    </source>
</evidence>
<sequence length="64" mass="7321">MTSTATETLLALAARIARLGPYRRDPERYHVEKSEIAAELRRLARNPDPPRKIIPNSHGRTWTV</sequence>
<comment type="caution">
    <text evidence="1">The sequence shown here is derived from an EMBL/GenBank/DDBJ whole genome shotgun (WGS) entry which is preliminary data.</text>
</comment>
<organism evidence="1 2">
    <name type="scientific">Acidiphilium acidophilum</name>
    <name type="common">Thiobacillus acidophilus</name>
    <dbReference type="NCBI Taxonomy" id="76588"/>
    <lineage>
        <taxon>Bacteria</taxon>
        <taxon>Pseudomonadati</taxon>
        <taxon>Pseudomonadota</taxon>
        <taxon>Alphaproteobacteria</taxon>
        <taxon>Acetobacterales</taxon>
        <taxon>Acidocellaceae</taxon>
        <taxon>Acidiphilium</taxon>
    </lineage>
</organism>
<accession>A0AAW9DN49</accession>
<gene>
    <name evidence="1" type="ORF">SIL87_06985</name>
</gene>
<dbReference type="AlphaFoldDB" id="A0AAW9DN49"/>